<feature type="non-terminal residue" evidence="3">
    <location>
        <position position="282"/>
    </location>
</feature>
<dbReference type="EMBL" id="NCSJ02000037">
    <property type="protein sequence ID" value="RFU33308.1"/>
    <property type="molecule type" value="Genomic_DNA"/>
</dbReference>
<dbReference type="SUPFAM" id="SSF82153">
    <property type="entry name" value="FAS1 domain"/>
    <property type="match status" value="1"/>
</dbReference>
<feature type="non-terminal residue" evidence="3">
    <location>
        <position position="1"/>
    </location>
</feature>
<keyword evidence="4" id="KW-1185">Reference proteome</keyword>
<evidence type="ECO:0000313" key="3">
    <source>
        <dbReference type="EMBL" id="RFU33308.1"/>
    </source>
</evidence>
<feature type="transmembrane region" description="Helical" evidence="1">
    <location>
        <begin position="157"/>
        <end position="178"/>
    </location>
</feature>
<dbReference type="PROSITE" id="PS50213">
    <property type="entry name" value="FAS1"/>
    <property type="match status" value="1"/>
</dbReference>
<name>A0A3E2HIQ8_SCYLI</name>
<feature type="transmembrane region" description="Helical" evidence="1">
    <location>
        <begin position="134"/>
        <end position="151"/>
    </location>
</feature>
<comment type="caution">
    <text evidence="3">The sequence shown here is derived from an EMBL/GenBank/DDBJ whole genome shotgun (WGS) entry which is preliminary data.</text>
</comment>
<evidence type="ECO:0000259" key="2">
    <source>
        <dbReference type="PROSITE" id="PS50213"/>
    </source>
</evidence>
<keyword evidence="1" id="KW-1133">Transmembrane helix</keyword>
<organism evidence="3 4">
    <name type="scientific">Scytalidium lignicola</name>
    <name type="common">Hyphomycete</name>
    <dbReference type="NCBI Taxonomy" id="5539"/>
    <lineage>
        <taxon>Eukaryota</taxon>
        <taxon>Fungi</taxon>
        <taxon>Dikarya</taxon>
        <taxon>Ascomycota</taxon>
        <taxon>Pezizomycotina</taxon>
        <taxon>Leotiomycetes</taxon>
        <taxon>Leotiomycetes incertae sedis</taxon>
        <taxon>Scytalidium</taxon>
    </lineage>
</organism>
<accession>A0A3E2HIQ8</accession>
<reference evidence="3 4" key="1">
    <citation type="submission" date="2018-05" db="EMBL/GenBank/DDBJ databases">
        <title>Draft genome sequence of Scytalidium lignicola DSM 105466, a ubiquitous saprotrophic fungus.</title>
        <authorList>
            <person name="Buettner E."/>
            <person name="Gebauer A.M."/>
            <person name="Hofrichter M."/>
            <person name="Liers C."/>
            <person name="Kellner H."/>
        </authorList>
    </citation>
    <scope>NUCLEOTIDE SEQUENCE [LARGE SCALE GENOMIC DNA]</scope>
    <source>
        <strain evidence="3 4">DSM 105466</strain>
    </source>
</reference>
<sequence length="282" mass="30475">MLTISKLSTHNSNSSSLSLTNILRTNSLYTQCILEEQLNLVKALNYMTNVIILASSNDALHLFLNNTAMARILAFESGAIAVVLSYHVLNSTYSANNFTDISMFIKTMLENSTYENVTSGQVVKTKKDRDMVSFYNLNFTGGFVYIINYVLEILMNLFATDIAVNLIVVTTVILATHLTDNFIDMQSMTMCMLNNSAFVAIASVVGNLSNDNLQSIFRVFNLSNKSSIPNPTTTEPAFCGASTVTATGLETLTTTAAGVQHATTAVAFGALFGGAAMVMDGL</sequence>
<dbReference type="Gene3D" id="2.30.180.10">
    <property type="entry name" value="FAS1 domain"/>
    <property type="match status" value="1"/>
</dbReference>
<protein>
    <recommendedName>
        <fullName evidence="2">FAS1 domain-containing protein</fullName>
    </recommendedName>
</protein>
<dbReference type="Proteomes" id="UP000258309">
    <property type="component" value="Unassembled WGS sequence"/>
</dbReference>
<keyword evidence="1" id="KW-0812">Transmembrane</keyword>
<dbReference type="Pfam" id="PF02469">
    <property type="entry name" value="Fasciclin"/>
    <property type="match status" value="1"/>
</dbReference>
<keyword evidence="1" id="KW-0472">Membrane</keyword>
<proteinExistence type="predicted"/>
<evidence type="ECO:0000313" key="4">
    <source>
        <dbReference type="Proteomes" id="UP000258309"/>
    </source>
</evidence>
<dbReference type="STRING" id="5539.A0A3E2HIQ8"/>
<dbReference type="InterPro" id="IPR036378">
    <property type="entry name" value="FAS1_dom_sf"/>
</dbReference>
<gene>
    <name evidence="3" type="ORF">B7463_g3027</name>
</gene>
<dbReference type="AlphaFoldDB" id="A0A3E2HIQ8"/>
<evidence type="ECO:0000256" key="1">
    <source>
        <dbReference type="SAM" id="Phobius"/>
    </source>
</evidence>
<feature type="domain" description="FAS1" evidence="2">
    <location>
        <begin position="3"/>
        <end position="151"/>
    </location>
</feature>
<dbReference type="InterPro" id="IPR000782">
    <property type="entry name" value="FAS1_domain"/>
</dbReference>
<dbReference type="OrthoDB" id="286301at2759"/>